<dbReference type="AlphaFoldDB" id="A0A2K9PT86"/>
<dbReference type="InterPro" id="IPR036942">
    <property type="entry name" value="Beta-barrel_TonB_sf"/>
</dbReference>
<dbReference type="Pfam" id="PF13715">
    <property type="entry name" value="CarbopepD_reg_2"/>
    <property type="match status" value="1"/>
</dbReference>
<keyword evidence="11" id="KW-0675">Receptor</keyword>
<dbReference type="KEGG" id="fek:C1H87_14065"/>
<name>A0A2K9PT86_9FLAO</name>
<keyword evidence="2 8" id="KW-0813">Transport</keyword>
<evidence type="ECO:0000256" key="3">
    <source>
        <dbReference type="ARBA" id="ARBA00022452"/>
    </source>
</evidence>
<evidence type="ECO:0000256" key="5">
    <source>
        <dbReference type="ARBA" id="ARBA00022729"/>
    </source>
</evidence>
<dbReference type="InterPro" id="IPR039426">
    <property type="entry name" value="TonB-dep_rcpt-like"/>
</dbReference>
<keyword evidence="6 8" id="KW-0472">Membrane</keyword>
<keyword evidence="5 9" id="KW-0732">Signal</keyword>
<feature type="domain" description="TonB-dependent receptor plug" evidence="10">
    <location>
        <begin position="119"/>
        <end position="228"/>
    </location>
</feature>
<dbReference type="SUPFAM" id="SSF56935">
    <property type="entry name" value="Porins"/>
    <property type="match status" value="1"/>
</dbReference>
<dbReference type="GO" id="GO:0015344">
    <property type="term" value="F:siderophore uptake transmembrane transporter activity"/>
    <property type="evidence" value="ECO:0007669"/>
    <property type="project" value="TreeGrafter"/>
</dbReference>
<accession>A0A2K9PT86</accession>
<dbReference type="RefSeq" id="WP_102756420.1">
    <property type="nucleotide sequence ID" value="NZ_CP025791.1"/>
</dbReference>
<dbReference type="PROSITE" id="PS52016">
    <property type="entry name" value="TONB_DEPENDENT_REC_3"/>
    <property type="match status" value="1"/>
</dbReference>
<evidence type="ECO:0000256" key="8">
    <source>
        <dbReference type="PROSITE-ProRule" id="PRU01360"/>
    </source>
</evidence>
<dbReference type="PANTHER" id="PTHR30069">
    <property type="entry name" value="TONB-DEPENDENT OUTER MEMBRANE RECEPTOR"/>
    <property type="match status" value="1"/>
</dbReference>
<evidence type="ECO:0000256" key="9">
    <source>
        <dbReference type="SAM" id="SignalP"/>
    </source>
</evidence>
<dbReference type="Gene3D" id="2.40.170.20">
    <property type="entry name" value="TonB-dependent receptor, beta-barrel domain"/>
    <property type="match status" value="1"/>
</dbReference>
<evidence type="ECO:0000256" key="2">
    <source>
        <dbReference type="ARBA" id="ARBA00022448"/>
    </source>
</evidence>
<evidence type="ECO:0000256" key="6">
    <source>
        <dbReference type="ARBA" id="ARBA00023136"/>
    </source>
</evidence>
<dbReference type="EMBL" id="CP025791">
    <property type="protein sequence ID" value="AUP79767.1"/>
    <property type="molecule type" value="Genomic_DNA"/>
</dbReference>
<dbReference type="InterPro" id="IPR008969">
    <property type="entry name" value="CarboxyPept-like_regulatory"/>
</dbReference>
<evidence type="ECO:0000259" key="10">
    <source>
        <dbReference type="Pfam" id="PF07715"/>
    </source>
</evidence>
<dbReference type="InterPro" id="IPR037066">
    <property type="entry name" value="Plug_dom_sf"/>
</dbReference>
<dbReference type="GO" id="GO:0044718">
    <property type="term" value="P:siderophore transmembrane transport"/>
    <property type="evidence" value="ECO:0007669"/>
    <property type="project" value="TreeGrafter"/>
</dbReference>
<reference evidence="11 12" key="1">
    <citation type="submission" date="2018-01" db="EMBL/GenBank/DDBJ databases">
        <title>Complete genome sequence of Flavivirga eckloniae ECD14 isolated from seaweed Ecklonia cava.</title>
        <authorList>
            <person name="Lee J.H."/>
            <person name="Baik K.S."/>
            <person name="Seong C.N."/>
        </authorList>
    </citation>
    <scope>NUCLEOTIDE SEQUENCE [LARGE SCALE GENOMIC DNA]</scope>
    <source>
        <strain evidence="11 12">ECD14</strain>
    </source>
</reference>
<dbReference type="InterPro" id="IPR012910">
    <property type="entry name" value="Plug_dom"/>
</dbReference>
<comment type="similarity">
    <text evidence="8">Belongs to the TonB-dependent receptor family.</text>
</comment>
<evidence type="ECO:0000256" key="1">
    <source>
        <dbReference type="ARBA" id="ARBA00004571"/>
    </source>
</evidence>
<organism evidence="11 12">
    <name type="scientific">Flavivirga eckloniae</name>
    <dbReference type="NCBI Taxonomy" id="1803846"/>
    <lineage>
        <taxon>Bacteria</taxon>
        <taxon>Pseudomonadati</taxon>
        <taxon>Bacteroidota</taxon>
        <taxon>Flavobacteriia</taxon>
        <taxon>Flavobacteriales</taxon>
        <taxon>Flavobacteriaceae</taxon>
        <taxon>Flavivirga</taxon>
    </lineage>
</organism>
<sequence length="895" mass="99348">MKRITQLLLTAVVFLSTTVIMAQSTVTGTIIDAELKTPLPGANVVEKGTTNGVSSDYNGNFTLEIKASSGEVVISYIGYASTTVSFNGNTDLGTIQLTPDNSLEEIVIVGTGVIDLADDRNTPVAVSTIKASQIQNKIGTQDITMTLVNTPSIYVAGQAGGFGDSRINVRGFDQTNVGYLLNGQPINGMEDGKMYWSNWSGVNDIASVVQIQRGLGASKLAISSVGGTVNFVTKTTDKQEGGYLYAGIANNNYIKNTVQYSTGRSEKGWGASFMLSHWQGDGYNEGNFGAGETYFLSVGYTPNDRHNFNFLLTGAPQYHDQNFTKSISDYLEYGRRYNNNWGTLGGQYMTERRNFYHKPVANLNWDFNISDNTSLSTVLYASWGRGGATGNRGNRIRTAEGRIDYDAIHAFNNSVPNGEGGYFAAGGGYVTRSSMNLHSWYGMVSNLEMHLGENISLNLGVDLRTYYGEHFRIVENFHGLTSWQENIRLRDQNNKHQTYGSFGTYKNVITSEDLSANPWAVLFHDFKEEDKIAYSNDERISYGGVFGQLEYTGKKFSAFFQGAASNQYHQRFDHYQYADQSLLNGTSPQWTGTPLPSGITDGVDSEKVDNFGFNVKAGVNYIINDQHNVFFNSGYYSRQPFHDTIYLNFTNQVNPLTQNETIFGLEAGYSFKSPNFSANVNLYRTAWTDRVGTASDIVNDVVTYTQQEGLDQIHTGVEVDFIAKPIPQLKLNGFVSVGDWVYDGETFTTVSDEDQNIISTETEDIDGGKVGDAAQFTVGLGFDYQIFERFSVDADWRMYDNLYANVGGTKENLKLPSYDIVDMGLSYKMLLGKHKDKSLSFRANVNNLFYEVYLSELSTNEVANPGDETFKGINVANRGYFGLGRTWNFSMRYKF</sequence>
<keyword evidence="3 8" id="KW-1134">Transmembrane beta strand</keyword>
<gene>
    <name evidence="11" type="ORF">C1H87_14065</name>
</gene>
<proteinExistence type="inferred from homology"/>
<keyword evidence="7 8" id="KW-0998">Cell outer membrane</keyword>
<evidence type="ECO:0000256" key="7">
    <source>
        <dbReference type="ARBA" id="ARBA00023237"/>
    </source>
</evidence>
<keyword evidence="4 8" id="KW-0812">Transmembrane</keyword>
<dbReference type="Proteomes" id="UP000235826">
    <property type="component" value="Chromosome"/>
</dbReference>
<dbReference type="Pfam" id="PF07715">
    <property type="entry name" value="Plug"/>
    <property type="match status" value="1"/>
</dbReference>
<dbReference type="Gene3D" id="2.60.40.1120">
    <property type="entry name" value="Carboxypeptidase-like, regulatory domain"/>
    <property type="match status" value="1"/>
</dbReference>
<protein>
    <submittedName>
        <fullName evidence="11">TonB-dependent receptor</fullName>
    </submittedName>
</protein>
<dbReference type="PANTHER" id="PTHR30069:SF29">
    <property type="entry name" value="HEMOGLOBIN AND HEMOGLOBIN-HAPTOGLOBIN-BINDING PROTEIN 1-RELATED"/>
    <property type="match status" value="1"/>
</dbReference>
<evidence type="ECO:0000313" key="12">
    <source>
        <dbReference type="Proteomes" id="UP000235826"/>
    </source>
</evidence>
<dbReference type="SUPFAM" id="SSF49464">
    <property type="entry name" value="Carboxypeptidase regulatory domain-like"/>
    <property type="match status" value="1"/>
</dbReference>
<feature type="chain" id="PRO_5015005105" evidence="9">
    <location>
        <begin position="23"/>
        <end position="895"/>
    </location>
</feature>
<evidence type="ECO:0000256" key="4">
    <source>
        <dbReference type="ARBA" id="ARBA00022692"/>
    </source>
</evidence>
<keyword evidence="12" id="KW-1185">Reference proteome</keyword>
<dbReference type="GO" id="GO:0009279">
    <property type="term" value="C:cell outer membrane"/>
    <property type="evidence" value="ECO:0007669"/>
    <property type="project" value="UniProtKB-SubCell"/>
</dbReference>
<evidence type="ECO:0000313" key="11">
    <source>
        <dbReference type="EMBL" id="AUP79767.1"/>
    </source>
</evidence>
<feature type="signal peptide" evidence="9">
    <location>
        <begin position="1"/>
        <end position="22"/>
    </location>
</feature>
<dbReference type="OrthoDB" id="1453181at2"/>
<comment type="subcellular location">
    <subcellularLocation>
        <location evidence="1 8">Cell outer membrane</location>
        <topology evidence="1 8">Multi-pass membrane protein</topology>
    </subcellularLocation>
</comment>
<dbReference type="Gene3D" id="2.170.130.10">
    <property type="entry name" value="TonB-dependent receptor, plug domain"/>
    <property type="match status" value="1"/>
</dbReference>